<evidence type="ECO:0000256" key="5">
    <source>
        <dbReference type="ARBA" id="ARBA00022723"/>
    </source>
</evidence>
<comment type="caution">
    <text evidence="13">The sequence shown here is derived from an EMBL/GenBank/DDBJ whole genome shotgun (WGS) entry which is preliminary data.</text>
</comment>
<dbReference type="Pfam" id="PF04566">
    <property type="entry name" value="RNA_pol_Rpb2_4"/>
    <property type="match status" value="1"/>
</dbReference>
<dbReference type="Pfam" id="PF04565">
    <property type="entry name" value="RNA_pol_Rpb2_3"/>
    <property type="match status" value="1"/>
</dbReference>
<reference evidence="13 14" key="1">
    <citation type="journal article" date="2020" name="Mol. Plant">
        <title>The Chromosome-Based Rubber Tree Genome Provides New Insights into Spurge Genome Evolution and Rubber Biosynthesis.</title>
        <authorList>
            <person name="Liu J."/>
            <person name="Shi C."/>
            <person name="Shi C.C."/>
            <person name="Li W."/>
            <person name="Zhang Q.J."/>
            <person name="Zhang Y."/>
            <person name="Li K."/>
            <person name="Lu H.F."/>
            <person name="Shi C."/>
            <person name="Zhu S.T."/>
            <person name="Xiao Z.Y."/>
            <person name="Nan H."/>
            <person name="Yue Y."/>
            <person name="Zhu X.G."/>
            <person name="Wu Y."/>
            <person name="Hong X.N."/>
            <person name="Fan G.Y."/>
            <person name="Tong Y."/>
            <person name="Zhang D."/>
            <person name="Mao C.L."/>
            <person name="Liu Y.L."/>
            <person name="Hao S.J."/>
            <person name="Liu W.Q."/>
            <person name="Lv M.Q."/>
            <person name="Zhang H.B."/>
            <person name="Liu Y."/>
            <person name="Hu-Tang G.R."/>
            <person name="Wang J.P."/>
            <person name="Wang J.H."/>
            <person name="Sun Y.H."/>
            <person name="Ni S.B."/>
            <person name="Chen W.B."/>
            <person name="Zhang X.C."/>
            <person name="Jiao Y.N."/>
            <person name="Eichler E.E."/>
            <person name="Li G.H."/>
            <person name="Liu X."/>
            <person name="Gao L.Z."/>
        </authorList>
    </citation>
    <scope>NUCLEOTIDE SEQUENCE [LARGE SCALE GENOMIC DNA]</scope>
    <source>
        <strain evidence="14">cv. GT1</strain>
        <tissue evidence="13">Leaf</tissue>
    </source>
</reference>
<evidence type="ECO:0000256" key="6">
    <source>
        <dbReference type="ARBA" id="ARBA00022771"/>
    </source>
</evidence>
<dbReference type="PANTHER" id="PTHR20856">
    <property type="entry name" value="DNA-DIRECTED RNA POLYMERASE I SUBUNIT 2"/>
    <property type="match status" value="1"/>
</dbReference>
<dbReference type="GO" id="GO:0008270">
    <property type="term" value="F:zinc ion binding"/>
    <property type="evidence" value="ECO:0007669"/>
    <property type="project" value="UniProtKB-KW"/>
</dbReference>
<dbReference type="PROSITE" id="PS01166">
    <property type="entry name" value="RNA_POL_BETA"/>
    <property type="match status" value="1"/>
</dbReference>
<sequence>MGLMRTDPSTGNQEPNVGELIDKQKLTAPIKSAVDKFALLPEFLKVRGLVKQHLDSFNYFVNIGIKKIVHANDRIVSTVDPGIYLRFKDVRIGTPSVMVDTISEQLSPHTCRLSDLTYAAPIMVNVEYIQGSHDQKTRVEKIPIMVVIKAMGMESDQEVVQMLGRDPRYGALLLPSIEENRALGILRDVFLANVPVHKNNFRPKCLYVAVMLRRMMEAMLNKDAMDDKDYVGNKRLELSGQLISLLLRDSITNGLERTLSTGNFDVKRFKMHRKGMTQVLARLSFISSLGHMTRISPQFEKSRKVSGPRALQPSQWGMLCPCDTPEGEACGLVKNLALMTHVTTDEEEGPLISLCYCLGVEDLERLSGEELHLPNSYLVIFNGLILGKHRRPHHFAAAMRRLRRAGKIGEFVSVFVNEKQCAVYIASDGGRVCRPLVIADKGVSRIKEHHMKELLDGVRTFDDFLREGLIEYLDVNEENNALIALYEGEAAPETTHIEIEPFTILGVCAGLIPFPHHNQSPRNTYQCAMGKQAMGNIAYNQLFRMDSLLYLLVYPQRPLLTTRTIELVGYDKLGAGQNATVAVMSYSGYDIEDAIVMNKASLDRGFGRCIVMKKYSDTVNYKYENGAADRILRPPRTEERERVLDDDGLASPGEIIRPNDIYINKESPVETRGQLKSASALADIKYRPNKSIFKGPEGESCVVDRVALSSDRNNNLSIKFIIRHTRRPEVGDKFSSRHGQKGVCGTIIQQEDFPFSERGICPDLIMNPHGFPRFHYGSAFGEPSGHADTVEAISDTLVNHGFSYNGKDFIYSGITGCPLQAYIFMGPIYYQKLKHMVLDKMHARGNGPRVMLTRQPTEGRARNGGLRVGEMERDCLIAYGASMLLYERLMISSDPFEVQVCRVCGLLGYFNQKLRTGICSTCKNGDNISTMKLPYACKLLIQDLAWLPPWLQNLQVESSDTNHLKEPQTVNSQLQTFSREEGRYNSCHLFLSGEDTSQNSASLSPGNALHLRLHLSSYGESIHSQTQDLCASQALLGSSKVLLLPQVEASGGSQQKACQSKVVDGVKISNLTSVPIAVEKVCPESPTNNEEFARHYEEEVYHNAGAVITKSDSPIMENAGHSSRTKCTDSRQHEEKLNVRHIKDADVSDAVELSIAASEALAIHELMITGSTLEFLPTGTILEAALRVKQARLEALEDGICCSSEEIDEIDFLSDLDDLIMENAFLDVGLSLNNPDGQHACGSDASQVKDTPVLENHYRHNNESNLVLMSQQDKVSDDSALGLEVSNVASLVDPILHQPAEKISHVSAMAQPSDDISSSPACISENAEGRECYLVADRFRSRWLGGWTVKEADASAKLKQNNTKGILNFFDGETSFLSESADVAADENSFVRKLEAGSKIASPSSIPFEGVLEKADEGILISQEVGSCNQSLVDPLCSVVPCSISSENASSPSARNQDNRENDAQNCFSNESGHKMENFQRQRMSALNVESVYVDKEVMPRITGDCSEAPVRRQLASLRTYSTLSPKHDTILKGQRLYQNQQLSSEHVELLLSNQFDHCHNSDDQKSFKCFLPSRSEFECTVGRDHEQNQDTIVIRSPVSDHDEPAKDAAELQLQPSVPRRSPLILNRRTRCHLQPSEFLDKKLSGKRSPEQIAAQGTGRKPIHSCQKIKSKLQNPLMLQIWLGSEFVSQSLKLSFSRIRMSKSQKVHIEILQTTKFLYGCAVNAPILKVKWLADSIAAGSLVLPEKYMVLPNQAGSQYKKIGTSDYLDDSSRIFHRVGIMLHGKHSFCTKLATIIKHGGGQVFKTLQRLFLSLEAEKISVGAIVAEDECRASRHLKHCALERKIPMMVASQLDSKELTFWTSRGFDCSCGVGVAWEAAGNMYSSGDEEYDEQRLRFKCPFD</sequence>
<dbReference type="FunFam" id="3.90.1070.20:FF:000002">
    <property type="entry name" value="DNA-directed RNA polymerase subunit beta"/>
    <property type="match status" value="1"/>
</dbReference>
<dbReference type="InterPro" id="IPR007120">
    <property type="entry name" value="DNA-dir_RNAP_su2_dom"/>
</dbReference>
<dbReference type="Pfam" id="PF04561">
    <property type="entry name" value="RNA_pol_Rpb2_2"/>
    <property type="match status" value="1"/>
</dbReference>
<dbReference type="GO" id="GO:0003899">
    <property type="term" value="F:DNA-directed RNA polymerase activity"/>
    <property type="evidence" value="ECO:0007669"/>
    <property type="project" value="UniProtKB-EC"/>
</dbReference>
<dbReference type="Gene3D" id="2.40.270.10">
    <property type="entry name" value="DNA-directed RNA polymerase, subunit 2, domain 6"/>
    <property type="match status" value="3"/>
</dbReference>
<dbReference type="GO" id="GO:0003677">
    <property type="term" value="F:DNA binding"/>
    <property type="evidence" value="ECO:0007669"/>
    <property type="project" value="InterPro"/>
</dbReference>
<dbReference type="InterPro" id="IPR036420">
    <property type="entry name" value="BRCT_dom_sf"/>
</dbReference>
<evidence type="ECO:0000256" key="3">
    <source>
        <dbReference type="ARBA" id="ARBA00022679"/>
    </source>
</evidence>
<dbReference type="InterPro" id="IPR007121">
    <property type="entry name" value="RNA_pol_bsu_CS"/>
</dbReference>
<dbReference type="GO" id="GO:0032549">
    <property type="term" value="F:ribonucleoside binding"/>
    <property type="evidence" value="ECO:0007669"/>
    <property type="project" value="InterPro"/>
</dbReference>
<gene>
    <name evidence="13" type="ORF">GH714_017799</name>
</gene>
<dbReference type="GO" id="GO:0006351">
    <property type="term" value="P:DNA-templated transcription"/>
    <property type="evidence" value="ECO:0007669"/>
    <property type="project" value="InterPro"/>
</dbReference>
<dbReference type="FunFam" id="2.40.270.10:FF:000006">
    <property type="entry name" value="DNA-directed RNA polymerase subunit beta"/>
    <property type="match status" value="1"/>
</dbReference>
<evidence type="ECO:0000256" key="7">
    <source>
        <dbReference type="ARBA" id="ARBA00022833"/>
    </source>
</evidence>
<keyword evidence="3 10" id="KW-0808">Transferase</keyword>
<dbReference type="InterPro" id="IPR007644">
    <property type="entry name" value="RNA_pol_bsu_protrusion"/>
</dbReference>
<feature type="domain" description="BRCT" evidence="12">
    <location>
        <begin position="1683"/>
        <end position="1750"/>
    </location>
</feature>
<evidence type="ECO:0000256" key="2">
    <source>
        <dbReference type="ARBA" id="ARBA00022478"/>
    </source>
</evidence>
<dbReference type="CDD" id="cd00653">
    <property type="entry name" value="RNA_pol_B_RPB2"/>
    <property type="match status" value="1"/>
</dbReference>
<dbReference type="InterPro" id="IPR001357">
    <property type="entry name" value="BRCT_dom"/>
</dbReference>
<dbReference type="Gene3D" id="3.40.50.10190">
    <property type="entry name" value="BRCT domain"/>
    <property type="match status" value="2"/>
</dbReference>
<comment type="function">
    <text evidence="10">DNA-dependent RNA polymerase catalyzes the transcription of DNA into RNA using the four ribonucleoside triphosphates as substrates.</text>
</comment>
<dbReference type="Gene3D" id="3.90.1100.10">
    <property type="match status" value="1"/>
</dbReference>
<name>A0A6A6LHB9_HEVBR</name>
<dbReference type="PROSITE" id="PS50172">
    <property type="entry name" value="BRCT"/>
    <property type="match status" value="1"/>
</dbReference>
<dbReference type="InterPro" id="IPR007646">
    <property type="entry name" value="RNA_pol_Rpb2_4"/>
</dbReference>
<dbReference type="EC" id="2.7.7.6" evidence="10"/>
<evidence type="ECO:0000313" key="13">
    <source>
        <dbReference type="EMBL" id="KAF2300851.1"/>
    </source>
</evidence>
<keyword evidence="14" id="KW-1185">Reference proteome</keyword>
<dbReference type="Gene3D" id="3.90.1070.20">
    <property type="match status" value="1"/>
</dbReference>
<dbReference type="InterPro" id="IPR007641">
    <property type="entry name" value="RNA_pol_Rpb2_7"/>
</dbReference>
<evidence type="ECO:0000313" key="14">
    <source>
        <dbReference type="Proteomes" id="UP000467840"/>
    </source>
</evidence>
<proteinExistence type="inferred from homology"/>
<dbReference type="InterPro" id="IPR037034">
    <property type="entry name" value="RNA_pol_Rpb2_2_sf"/>
</dbReference>
<dbReference type="Pfam" id="PF04563">
    <property type="entry name" value="RNA_pol_Rpb2_1"/>
    <property type="match status" value="1"/>
</dbReference>
<dbReference type="InterPro" id="IPR007645">
    <property type="entry name" value="RNA_pol_Rpb2_3"/>
</dbReference>
<evidence type="ECO:0000256" key="1">
    <source>
        <dbReference type="ARBA" id="ARBA00006835"/>
    </source>
</evidence>
<evidence type="ECO:0000259" key="12">
    <source>
        <dbReference type="PROSITE" id="PS50172"/>
    </source>
</evidence>
<evidence type="ECO:0000256" key="4">
    <source>
        <dbReference type="ARBA" id="ARBA00022695"/>
    </source>
</evidence>
<keyword evidence="8 10" id="KW-0804">Transcription</keyword>
<dbReference type="GO" id="GO:0000428">
    <property type="term" value="C:DNA-directed RNA polymerase complex"/>
    <property type="evidence" value="ECO:0007669"/>
    <property type="project" value="UniProtKB-KW"/>
</dbReference>
<protein>
    <recommendedName>
        <fullName evidence="10">DNA-directed RNA polymerase subunit beta</fullName>
        <ecNumber evidence="10">2.7.7.6</ecNumber>
    </recommendedName>
</protein>
<dbReference type="InterPro" id="IPR015712">
    <property type="entry name" value="DNA-dir_RNA_pol_su2"/>
</dbReference>
<organism evidence="13 14">
    <name type="scientific">Hevea brasiliensis</name>
    <name type="common">Para rubber tree</name>
    <name type="synonym">Siphonia brasiliensis</name>
    <dbReference type="NCBI Taxonomy" id="3981"/>
    <lineage>
        <taxon>Eukaryota</taxon>
        <taxon>Viridiplantae</taxon>
        <taxon>Streptophyta</taxon>
        <taxon>Embryophyta</taxon>
        <taxon>Tracheophyta</taxon>
        <taxon>Spermatophyta</taxon>
        <taxon>Magnoliopsida</taxon>
        <taxon>eudicotyledons</taxon>
        <taxon>Gunneridae</taxon>
        <taxon>Pentapetalae</taxon>
        <taxon>rosids</taxon>
        <taxon>fabids</taxon>
        <taxon>Malpighiales</taxon>
        <taxon>Euphorbiaceae</taxon>
        <taxon>Crotonoideae</taxon>
        <taxon>Micrandreae</taxon>
        <taxon>Hevea</taxon>
    </lineage>
</organism>
<evidence type="ECO:0000256" key="11">
    <source>
        <dbReference type="SAM" id="MobiDB-lite"/>
    </source>
</evidence>
<dbReference type="InterPro" id="IPR007647">
    <property type="entry name" value="RNA_pol_Rpb2_5"/>
</dbReference>
<dbReference type="InterPro" id="IPR007642">
    <property type="entry name" value="RNA_pol_Rpb2_2"/>
</dbReference>
<dbReference type="Gene3D" id="3.90.1110.10">
    <property type="entry name" value="RNA polymerase Rpb2, domain 2"/>
    <property type="match status" value="2"/>
</dbReference>
<keyword evidence="7" id="KW-0862">Zinc</keyword>
<dbReference type="Pfam" id="PF04560">
    <property type="entry name" value="RNA_pol_Rpb2_7"/>
    <property type="match status" value="1"/>
</dbReference>
<accession>A0A6A6LHB9</accession>
<dbReference type="SUPFAM" id="SSF64484">
    <property type="entry name" value="beta and beta-prime subunits of DNA dependent RNA-polymerase"/>
    <property type="match status" value="1"/>
</dbReference>
<dbReference type="InterPro" id="IPR037033">
    <property type="entry name" value="DNA-dir_RNAP_su2_hyb_sf"/>
</dbReference>
<comment type="similarity">
    <text evidence="1 10">Belongs to the RNA polymerase beta chain family.</text>
</comment>
<keyword evidence="5" id="KW-0479">Metal-binding</keyword>
<comment type="catalytic activity">
    <reaction evidence="9 10">
        <text>RNA(n) + a ribonucleoside 5'-triphosphate = RNA(n+1) + diphosphate</text>
        <dbReference type="Rhea" id="RHEA:21248"/>
        <dbReference type="Rhea" id="RHEA-COMP:14527"/>
        <dbReference type="Rhea" id="RHEA-COMP:17342"/>
        <dbReference type="ChEBI" id="CHEBI:33019"/>
        <dbReference type="ChEBI" id="CHEBI:61557"/>
        <dbReference type="ChEBI" id="CHEBI:140395"/>
        <dbReference type="EC" id="2.7.7.6"/>
    </reaction>
</comment>
<evidence type="ECO:0000256" key="9">
    <source>
        <dbReference type="ARBA" id="ARBA00048552"/>
    </source>
</evidence>
<evidence type="ECO:0000256" key="10">
    <source>
        <dbReference type="RuleBase" id="RU363031"/>
    </source>
</evidence>
<dbReference type="Proteomes" id="UP000467840">
    <property type="component" value="Chromosome 4"/>
</dbReference>
<dbReference type="EMBL" id="JAAGAX010000010">
    <property type="protein sequence ID" value="KAF2300851.1"/>
    <property type="molecule type" value="Genomic_DNA"/>
</dbReference>
<keyword evidence="4 10" id="KW-0548">Nucleotidyltransferase</keyword>
<keyword evidence="2 10" id="KW-0240">DNA-directed RNA polymerase</keyword>
<keyword evidence="6" id="KW-0863">Zinc-finger</keyword>
<dbReference type="Pfam" id="PF00562">
    <property type="entry name" value="RNA_pol_Rpb2_6"/>
    <property type="match status" value="2"/>
</dbReference>
<dbReference type="Gene3D" id="3.90.1800.10">
    <property type="entry name" value="RNA polymerase alpha subunit dimerisation domain"/>
    <property type="match status" value="1"/>
</dbReference>
<dbReference type="Pfam" id="PF04567">
    <property type="entry name" value="RNA_pol_Rpb2_5"/>
    <property type="match status" value="1"/>
</dbReference>
<evidence type="ECO:0000256" key="8">
    <source>
        <dbReference type="ARBA" id="ARBA00023163"/>
    </source>
</evidence>
<feature type="region of interest" description="Disordered" evidence="11">
    <location>
        <begin position="1448"/>
        <end position="1473"/>
    </location>
</feature>